<dbReference type="EMBL" id="SJPR01000006">
    <property type="protein sequence ID" value="TWT94849.1"/>
    <property type="molecule type" value="Genomic_DNA"/>
</dbReference>
<keyword evidence="10" id="KW-0732">Signal</keyword>
<dbReference type="AlphaFoldDB" id="A0A5C6A5S6"/>
<dbReference type="PANTHER" id="PTHR30574:SF1">
    <property type="entry name" value="SULPHUR TRANSPORT DOMAIN-CONTAINING PROTEIN"/>
    <property type="match status" value="1"/>
</dbReference>
<name>A0A5C6A5S6_9BACT</name>
<organism evidence="11 12">
    <name type="scientific">Botrimarina colliarenosi</name>
    <dbReference type="NCBI Taxonomy" id="2528001"/>
    <lineage>
        <taxon>Bacteria</taxon>
        <taxon>Pseudomonadati</taxon>
        <taxon>Planctomycetota</taxon>
        <taxon>Planctomycetia</taxon>
        <taxon>Pirellulales</taxon>
        <taxon>Lacipirellulaceae</taxon>
        <taxon>Botrimarina</taxon>
    </lineage>
</organism>
<evidence type="ECO:0000313" key="12">
    <source>
        <dbReference type="Proteomes" id="UP000317421"/>
    </source>
</evidence>
<evidence type="ECO:0000256" key="9">
    <source>
        <dbReference type="SAM" id="Phobius"/>
    </source>
</evidence>
<dbReference type="PROSITE" id="PS51257">
    <property type="entry name" value="PROKAR_LIPOPROTEIN"/>
    <property type="match status" value="1"/>
</dbReference>
<accession>A0A5C6A5S6</accession>
<keyword evidence="7 9" id="KW-0472">Membrane</keyword>
<comment type="caution">
    <text evidence="11">The sequence shown here is derived from an EMBL/GenBank/DDBJ whole genome shotgun (WGS) entry which is preliminary data.</text>
</comment>
<dbReference type="PANTHER" id="PTHR30574">
    <property type="entry name" value="INNER MEMBRANE PROTEIN YEDE"/>
    <property type="match status" value="1"/>
</dbReference>
<evidence type="ECO:0000256" key="10">
    <source>
        <dbReference type="SAM" id="SignalP"/>
    </source>
</evidence>
<keyword evidence="6 9" id="KW-1133">Transmembrane helix</keyword>
<dbReference type="Proteomes" id="UP000317421">
    <property type="component" value="Unassembled WGS sequence"/>
</dbReference>
<evidence type="ECO:0000256" key="5">
    <source>
        <dbReference type="ARBA" id="ARBA00022692"/>
    </source>
</evidence>
<comment type="similarity">
    <text evidence="8">Belongs to the TsuA/YedE (TC 9.B.102) family.</text>
</comment>
<evidence type="ECO:0000256" key="3">
    <source>
        <dbReference type="ARBA" id="ARBA00022475"/>
    </source>
</evidence>
<evidence type="ECO:0000256" key="7">
    <source>
        <dbReference type="ARBA" id="ARBA00023136"/>
    </source>
</evidence>
<evidence type="ECO:0000256" key="8">
    <source>
        <dbReference type="ARBA" id="ARBA00035655"/>
    </source>
</evidence>
<feature type="chain" id="PRO_5023083645" evidence="10">
    <location>
        <begin position="23"/>
        <end position="198"/>
    </location>
</feature>
<evidence type="ECO:0000256" key="1">
    <source>
        <dbReference type="ARBA" id="ARBA00004429"/>
    </source>
</evidence>
<evidence type="ECO:0000256" key="2">
    <source>
        <dbReference type="ARBA" id="ARBA00022448"/>
    </source>
</evidence>
<dbReference type="GO" id="GO:0005886">
    <property type="term" value="C:plasma membrane"/>
    <property type="evidence" value="ECO:0007669"/>
    <property type="project" value="UniProtKB-SubCell"/>
</dbReference>
<feature type="transmembrane region" description="Helical" evidence="9">
    <location>
        <begin position="37"/>
        <end position="56"/>
    </location>
</feature>
<keyword evidence="12" id="KW-1185">Reference proteome</keyword>
<protein>
    <submittedName>
        <fullName evidence="11">Putative inner membrane protein</fullName>
    </submittedName>
</protein>
<evidence type="ECO:0000256" key="4">
    <source>
        <dbReference type="ARBA" id="ARBA00022519"/>
    </source>
</evidence>
<feature type="transmembrane region" description="Helical" evidence="9">
    <location>
        <begin position="96"/>
        <end position="117"/>
    </location>
</feature>
<keyword evidence="3" id="KW-1003">Cell membrane</keyword>
<feature type="signal peptide" evidence="10">
    <location>
        <begin position="1"/>
        <end position="22"/>
    </location>
</feature>
<sequence length="198" mass="20716" precursor="true">MKVGATIPATFGLLLIACPVGAAELSADPNAYSEPAWSPYLVGSLIGLLSMMTFYFSNKPLGASTAYARVAGMIGSAIAPRHTASLKFYQDKKPRVDWEVMLVVGAIGGAFLAAWTGNELTLRWTPAMWEARFGDSVGLRLAVAFVGGVLMAFGARLAGGCTSGHGISGTMQLAVGSWIAVICFFVAGIAVAMLMFQI</sequence>
<dbReference type="InterPro" id="IPR007272">
    <property type="entry name" value="Sulf_transp_TsuA/YedE"/>
</dbReference>
<dbReference type="RefSeq" id="WP_146446390.1">
    <property type="nucleotide sequence ID" value="NZ_SJPR01000006.1"/>
</dbReference>
<reference evidence="11 12" key="1">
    <citation type="submission" date="2019-02" db="EMBL/GenBank/DDBJ databases">
        <title>Deep-cultivation of Planctomycetes and their phenomic and genomic characterization uncovers novel biology.</title>
        <authorList>
            <person name="Wiegand S."/>
            <person name="Jogler M."/>
            <person name="Boedeker C."/>
            <person name="Pinto D."/>
            <person name="Vollmers J."/>
            <person name="Rivas-Marin E."/>
            <person name="Kohn T."/>
            <person name="Peeters S.H."/>
            <person name="Heuer A."/>
            <person name="Rast P."/>
            <person name="Oberbeckmann S."/>
            <person name="Bunk B."/>
            <person name="Jeske O."/>
            <person name="Meyerdierks A."/>
            <person name="Storesund J.E."/>
            <person name="Kallscheuer N."/>
            <person name="Luecker S."/>
            <person name="Lage O.M."/>
            <person name="Pohl T."/>
            <person name="Merkel B.J."/>
            <person name="Hornburger P."/>
            <person name="Mueller R.-W."/>
            <person name="Bruemmer F."/>
            <person name="Labrenz M."/>
            <person name="Spormann A.M."/>
            <person name="Op Den Camp H."/>
            <person name="Overmann J."/>
            <person name="Amann R."/>
            <person name="Jetten M.S.M."/>
            <person name="Mascher T."/>
            <person name="Medema M.H."/>
            <person name="Devos D.P."/>
            <person name="Kaster A.-K."/>
            <person name="Ovreas L."/>
            <person name="Rohde M."/>
            <person name="Galperin M.Y."/>
            <person name="Jogler C."/>
        </authorList>
    </citation>
    <scope>NUCLEOTIDE SEQUENCE [LARGE SCALE GENOMIC DNA]</scope>
    <source>
        <strain evidence="11 12">Pla108</strain>
    </source>
</reference>
<proteinExistence type="inferred from homology"/>
<comment type="subcellular location">
    <subcellularLocation>
        <location evidence="1">Cell inner membrane</location>
        <topology evidence="1">Multi-pass membrane protein</topology>
    </subcellularLocation>
</comment>
<dbReference type="OrthoDB" id="9814020at2"/>
<feature type="transmembrane region" description="Helical" evidence="9">
    <location>
        <begin position="137"/>
        <end position="159"/>
    </location>
</feature>
<gene>
    <name evidence="11" type="ORF">Pla108_37000</name>
</gene>
<keyword evidence="4" id="KW-0997">Cell inner membrane</keyword>
<keyword evidence="5 9" id="KW-0812">Transmembrane</keyword>
<evidence type="ECO:0000256" key="6">
    <source>
        <dbReference type="ARBA" id="ARBA00022989"/>
    </source>
</evidence>
<feature type="transmembrane region" description="Helical" evidence="9">
    <location>
        <begin position="171"/>
        <end position="196"/>
    </location>
</feature>
<evidence type="ECO:0000313" key="11">
    <source>
        <dbReference type="EMBL" id="TWT94849.1"/>
    </source>
</evidence>
<dbReference type="Pfam" id="PF04143">
    <property type="entry name" value="Sulf_transp"/>
    <property type="match status" value="1"/>
</dbReference>
<keyword evidence="2" id="KW-0813">Transport</keyword>